<dbReference type="EMBL" id="DVMN01000031">
    <property type="protein sequence ID" value="HIU20981.1"/>
    <property type="molecule type" value="Genomic_DNA"/>
</dbReference>
<dbReference type="Proteomes" id="UP000824088">
    <property type="component" value="Unassembled WGS sequence"/>
</dbReference>
<protein>
    <recommendedName>
        <fullName evidence="1">DAGKc domain-containing protein</fullName>
    </recommendedName>
</protein>
<organism evidence="2 3">
    <name type="scientific">Candidatus Limadaptatus stercorigallinarum</name>
    <dbReference type="NCBI Taxonomy" id="2840845"/>
    <lineage>
        <taxon>Bacteria</taxon>
        <taxon>Bacillati</taxon>
        <taxon>Bacillota</taxon>
        <taxon>Clostridia</taxon>
        <taxon>Eubacteriales</taxon>
        <taxon>Candidatus Limadaptatus</taxon>
    </lineage>
</organism>
<dbReference type="AlphaFoldDB" id="A0A9D1HR42"/>
<dbReference type="Gene3D" id="3.40.50.10330">
    <property type="entry name" value="Probable inorganic polyphosphate/atp-NAD kinase, domain 1"/>
    <property type="match status" value="1"/>
</dbReference>
<name>A0A9D1HR42_9FIRM</name>
<feature type="domain" description="DAGKc" evidence="1">
    <location>
        <begin position="4"/>
        <end position="95"/>
    </location>
</feature>
<evidence type="ECO:0000313" key="2">
    <source>
        <dbReference type="EMBL" id="HIU20981.1"/>
    </source>
</evidence>
<dbReference type="Pfam" id="PF00781">
    <property type="entry name" value="DAGK_cat"/>
    <property type="match status" value="1"/>
</dbReference>
<proteinExistence type="predicted"/>
<evidence type="ECO:0000313" key="3">
    <source>
        <dbReference type="Proteomes" id="UP000824088"/>
    </source>
</evidence>
<dbReference type="InterPro" id="IPR001206">
    <property type="entry name" value="Diacylglycerol_kinase_cat_dom"/>
</dbReference>
<dbReference type="Gene3D" id="2.60.200.40">
    <property type="match status" value="1"/>
</dbReference>
<dbReference type="InterPro" id="IPR016064">
    <property type="entry name" value="NAD/diacylglycerol_kinase_sf"/>
</dbReference>
<dbReference type="GO" id="GO:0016301">
    <property type="term" value="F:kinase activity"/>
    <property type="evidence" value="ECO:0007669"/>
    <property type="project" value="InterPro"/>
</dbReference>
<dbReference type="SUPFAM" id="SSF111331">
    <property type="entry name" value="NAD kinase/diacylglycerol kinase-like"/>
    <property type="match status" value="1"/>
</dbReference>
<comment type="caution">
    <text evidence="2">The sequence shown here is derived from an EMBL/GenBank/DDBJ whole genome shotgun (WGS) entry which is preliminary data.</text>
</comment>
<sequence length="290" mass="32378">MKKCLIVINRMSGRSAKIDRDKLLAKFGAAYDVTVTEITCDTDEWSPKGYDLVVACGGDGTFNRALNLCAEENVNLIYYGFGTFNECAKAKGKSREGREFIRLYEYAYVSGRYFGYVAATGSFTPLGYVVDSSAKQKMGVLAYLLRVVREYKVWNIGARVTADGDVYTGNYTLIMAIDSMRCFGFRFNRLYEPDDGKVHLLLVRSPGKDNFVNRVRIFFPLFRAFFIGFGKEKHGKDITFRAVKKLDISLSSPAVFDVDGDAAEFGNALSVSVTTPKNEVYIGDFDALSL</sequence>
<reference evidence="2" key="2">
    <citation type="journal article" date="2021" name="PeerJ">
        <title>Extensive microbial diversity within the chicken gut microbiome revealed by metagenomics and culture.</title>
        <authorList>
            <person name="Gilroy R."/>
            <person name="Ravi A."/>
            <person name="Getino M."/>
            <person name="Pursley I."/>
            <person name="Horton D.L."/>
            <person name="Alikhan N.F."/>
            <person name="Baker D."/>
            <person name="Gharbi K."/>
            <person name="Hall N."/>
            <person name="Watson M."/>
            <person name="Adriaenssens E.M."/>
            <person name="Foster-Nyarko E."/>
            <person name="Jarju S."/>
            <person name="Secka A."/>
            <person name="Antonio M."/>
            <person name="Oren A."/>
            <person name="Chaudhuri R.R."/>
            <person name="La Ragione R."/>
            <person name="Hildebrand F."/>
            <person name="Pallen M.J."/>
        </authorList>
    </citation>
    <scope>NUCLEOTIDE SEQUENCE</scope>
    <source>
        <strain evidence="2">1063</strain>
    </source>
</reference>
<dbReference type="InterPro" id="IPR017438">
    <property type="entry name" value="ATP-NAD_kinase_N"/>
</dbReference>
<gene>
    <name evidence="2" type="ORF">IAD51_01910</name>
</gene>
<accession>A0A9D1HR42</accession>
<evidence type="ECO:0000259" key="1">
    <source>
        <dbReference type="Pfam" id="PF00781"/>
    </source>
</evidence>
<reference evidence="2" key="1">
    <citation type="submission" date="2020-10" db="EMBL/GenBank/DDBJ databases">
        <authorList>
            <person name="Gilroy R."/>
        </authorList>
    </citation>
    <scope>NUCLEOTIDE SEQUENCE</scope>
    <source>
        <strain evidence="2">1063</strain>
    </source>
</reference>